<dbReference type="Gene3D" id="3.40.50.360">
    <property type="match status" value="1"/>
</dbReference>
<dbReference type="Pfam" id="PF03358">
    <property type="entry name" value="FMN_red"/>
    <property type="match status" value="1"/>
</dbReference>
<organism evidence="2 3">
    <name type="scientific">Thalassobacillus hwangdonensis</name>
    <dbReference type="NCBI Taxonomy" id="546108"/>
    <lineage>
        <taxon>Bacteria</taxon>
        <taxon>Bacillati</taxon>
        <taxon>Bacillota</taxon>
        <taxon>Bacilli</taxon>
        <taxon>Bacillales</taxon>
        <taxon>Bacillaceae</taxon>
        <taxon>Thalassobacillus</taxon>
    </lineage>
</organism>
<gene>
    <name evidence="2" type="ORF">ACFQ2J_00360</name>
</gene>
<dbReference type="EMBL" id="JBHTKL010000001">
    <property type="protein sequence ID" value="MFD1017632.1"/>
    <property type="molecule type" value="Genomic_DNA"/>
</dbReference>
<evidence type="ECO:0000313" key="3">
    <source>
        <dbReference type="Proteomes" id="UP001596990"/>
    </source>
</evidence>
<sequence length="202" mass="22770">MKAVLLNTSLKKGTEASETEKMLHESARILQKERIDTNRFHLRDFQINFGITDRLDGDDDWPFIFEKIKEADIVIIGTPVSMGDKSSIASLILERLQGYETIKNKKGQSIFYNKVGGTIVAGCGDEGAKSASQSILYRLSMLGFTIPPHANAIFRSDWDNQDTNQTEGEFETKNAERMTYNLIHFAELLKFHPIPTLGNVLE</sequence>
<protein>
    <submittedName>
        <fullName evidence="2">Flavodoxin family protein</fullName>
    </submittedName>
</protein>
<dbReference type="InterPro" id="IPR005025">
    <property type="entry name" value="FMN_Rdtase-like_dom"/>
</dbReference>
<reference evidence="3" key="1">
    <citation type="journal article" date="2019" name="Int. J. Syst. Evol. Microbiol.">
        <title>The Global Catalogue of Microorganisms (GCM) 10K type strain sequencing project: providing services to taxonomists for standard genome sequencing and annotation.</title>
        <authorList>
            <consortium name="The Broad Institute Genomics Platform"/>
            <consortium name="The Broad Institute Genome Sequencing Center for Infectious Disease"/>
            <person name="Wu L."/>
            <person name="Ma J."/>
        </authorList>
    </citation>
    <scope>NUCLEOTIDE SEQUENCE [LARGE SCALE GENOMIC DNA]</scope>
    <source>
        <strain evidence="3">CCUG 56607</strain>
    </source>
</reference>
<keyword evidence="3" id="KW-1185">Reference proteome</keyword>
<feature type="domain" description="NADPH-dependent FMN reductase-like" evidence="1">
    <location>
        <begin position="1"/>
        <end position="157"/>
    </location>
</feature>
<name>A0ABW3KUU4_9BACI</name>
<accession>A0ABW3KUU4</accession>
<evidence type="ECO:0000259" key="1">
    <source>
        <dbReference type="Pfam" id="PF03358"/>
    </source>
</evidence>
<dbReference type="InterPro" id="IPR029039">
    <property type="entry name" value="Flavoprotein-like_sf"/>
</dbReference>
<dbReference type="SUPFAM" id="SSF52218">
    <property type="entry name" value="Flavoproteins"/>
    <property type="match status" value="1"/>
</dbReference>
<dbReference type="Proteomes" id="UP001596990">
    <property type="component" value="Unassembled WGS sequence"/>
</dbReference>
<proteinExistence type="predicted"/>
<dbReference type="RefSeq" id="WP_386055522.1">
    <property type="nucleotide sequence ID" value="NZ_JBHTKL010000001.1"/>
</dbReference>
<comment type="caution">
    <text evidence="2">The sequence shown here is derived from an EMBL/GenBank/DDBJ whole genome shotgun (WGS) entry which is preliminary data.</text>
</comment>
<evidence type="ECO:0000313" key="2">
    <source>
        <dbReference type="EMBL" id="MFD1017632.1"/>
    </source>
</evidence>